<sequence length="131" mass="14830">MRMSLILDLLMETLKRIVRIIIIECIASDEVDVYVTQKYMWPGKRWSVEHDKAGQSFRCSCLRMESSSLPCVHVDVLTSGVTTIDVAVENGAAYKSRLGAFLQLCKGLARKDESDVNKCATFVLEERKKLE</sequence>
<dbReference type="PROSITE" id="PS50966">
    <property type="entry name" value="ZF_SWIM"/>
    <property type="match status" value="1"/>
</dbReference>
<proteinExistence type="predicted"/>
<keyword evidence="1" id="KW-0863">Zinc-finger</keyword>
<gene>
    <name evidence="3" type="ORF">PIB30_005005</name>
</gene>
<reference evidence="3 4" key="1">
    <citation type="journal article" date="2023" name="Plants (Basel)">
        <title>Bridging the Gap: Combining Genomics and Transcriptomics Approaches to Understand Stylosanthes scabra, an Orphan Legume from the Brazilian Caatinga.</title>
        <authorList>
            <person name="Ferreira-Neto J.R.C."/>
            <person name="da Silva M.D."/>
            <person name="Binneck E."/>
            <person name="de Melo N.F."/>
            <person name="da Silva R.H."/>
            <person name="de Melo A.L.T.M."/>
            <person name="Pandolfi V."/>
            <person name="Bustamante F.O."/>
            <person name="Brasileiro-Vidal A.C."/>
            <person name="Benko-Iseppon A.M."/>
        </authorList>
    </citation>
    <scope>NUCLEOTIDE SEQUENCE [LARGE SCALE GENOMIC DNA]</scope>
    <source>
        <tissue evidence="3">Leaves</tissue>
    </source>
</reference>
<evidence type="ECO:0000259" key="2">
    <source>
        <dbReference type="PROSITE" id="PS50966"/>
    </source>
</evidence>
<organism evidence="3 4">
    <name type="scientific">Stylosanthes scabra</name>
    <dbReference type="NCBI Taxonomy" id="79078"/>
    <lineage>
        <taxon>Eukaryota</taxon>
        <taxon>Viridiplantae</taxon>
        <taxon>Streptophyta</taxon>
        <taxon>Embryophyta</taxon>
        <taxon>Tracheophyta</taxon>
        <taxon>Spermatophyta</taxon>
        <taxon>Magnoliopsida</taxon>
        <taxon>eudicotyledons</taxon>
        <taxon>Gunneridae</taxon>
        <taxon>Pentapetalae</taxon>
        <taxon>rosids</taxon>
        <taxon>fabids</taxon>
        <taxon>Fabales</taxon>
        <taxon>Fabaceae</taxon>
        <taxon>Papilionoideae</taxon>
        <taxon>50 kb inversion clade</taxon>
        <taxon>dalbergioids sensu lato</taxon>
        <taxon>Dalbergieae</taxon>
        <taxon>Pterocarpus clade</taxon>
        <taxon>Stylosanthes</taxon>
    </lineage>
</organism>
<accession>A0ABU6Y2M8</accession>
<keyword evidence="1" id="KW-0862">Zinc</keyword>
<keyword evidence="1" id="KW-0479">Metal-binding</keyword>
<dbReference type="Proteomes" id="UP001341840">
    <property type="component" value="Unassembled WGS sequence"/>
</dbReference>
<evidence type="ECO:0000313" key="3">
    <source>
        <dbReference type="EMBL" id="MED6204000.1"/>
    </source>
</evidence>
<feature type="domain" description="SWIM-type" evidence="2">
    <location>
        <begin position="44"/>
        <end position="82"/>
    </location>
</feature>
<dbReference type="InterPro" id="IPR007527">
    <property type="entry name" value="Znf_SWIM"/>
</dbReference>
<keyword evidence="4" id="KW-1185">Reference proteome</keyword>
<comment type="caution">
    <text evidence="3">The sequence shown here is derived from an EMBL/GenBank/DDBJ whole genome shotgun (WGS) entry which is preliminary data.</text>
</comment>
<evidence type="ECO:0000313" key="4">
    <source>
        <dbReference type="Proteomes" id="UP001341840"/>
    </source>
</evidence>
<evidence type="ECO:0000256" key="1">
    <source>
        <dbReference type="PROSITE-ProRule" id="PRU00325"/>
    </source>
</evidence>
<protein>
    <recommendedName>
        <fullName evidence="2">SWIM-type domain-containing protein</fullName>
    </recommendedName>
</protein>
<dbReference type="EMBL" id="JASCZI010241665">
    <property type="protein sequence ID" value="MED6204000.1"/>
    <property type="molecule type" value="Genomic_DNA"/>
</dbReference>
<name>A0ABU6Y2M8_9FABA</name>